<feature type="compositionally biased region" description="Polar residues" evidence="11">
    <location>
        <begin position="642"/>
        <end position="651"/>
    </location>
</feature>
<feature type="domain" description="GPI inositol-deacylase PGAP1-like alpha/beta" evidence="12">
    <location>
        <begin position="86"/>
        <end position="296"/>
    </location>
</feature>
<keyword evidence="6 10" id="KW-0256">Endoplasmic reticulum</keyword>
<dbReference type="InterPro" id="IPR039529">
    <property type="entry name" value="PGAP1/BST1"/>
</dbReference>
<feature type="transmembrane region" description="Helical" evidence="10">
    <location>
        <begin position="358"/>
        <end position="378"/>
    </location>
</feature>
<evidence type="ECO:0000256" key="7">
    <source>
        <dbReference type="ARBA" id="ARBA00022927"/>
    </source>
</evidence>
<feature type="transmembrane region" description="Helical" evidence="10">
    <location>
        <begin position="783"/>
        <end position="802"/>
    </location>
</feature>
<evidence type="ECO:0000256" key="5">
    <source>
        <dbReference type="ARBA" id="ARBA00022801"/>
    </source>
</evidence>
<reference evidence="13" key="1">
    <citation type="submission" date="2021-01" db="EMBL/GenBank/DDBJ databases">
        <authorList>
            <person name="Corre E."/>
            <person name="Pelletier E."/>
            <person name="Niang G."/>
            <person name="Scheremetjew M."/>
            <person name="Finn R."/>
            <person name="Kale V."/>
            <person name="Holt S."/>
            <person name="Cochrane G."/>
            <person name="Meng A."/>
            <person name="Brown T."/>
            <person name="Cohen L."/>
        </authorList>
    </citation>
    <scope>NUCLEOTIDE SEQUENCE</scope>
    <source>
        <strain evidence="13">NY070348D</strain>
    </source>
</reference>
<dbReference type="GO" id="GO:0005789">
    <property type="term" value="C:endoplasmic reticulum membrane"/>
    <property type="evidence" value="ECO:0007669"/>
    <property type="project" value="UniProtKB-SubCell"/>
</dbReference>
<dbReference type="GO" id="GO:0006505">
    <property type="term" value="P:GPI anchor metabolic process"/>
    <property type="evidence" value="ECO:0007669"/>
    <property type="project" value="TreeGrafter"/>
</dbReference>
<comment type="subcellular location">
    <subcellularLocation>
        <location evidence="1">Endoplasmic reticulum membrane</location>
        <topology evidence="1">Multi-pass membrane protein</topology>
    </subcellularLocation>
</comment>
<organism evidence="13">
    <name type="scientific">Mucochytrium quahogii</name>
    <dbReference type="NCBI Taxonomy" id="96639"/>
    <lineage>
        <taxon>Eukaryota</taxon>
        <taxon>Sar</taxon>
        <taxon>Stramenopiles</taxon>
        <taxon>Bigyra</taxon>
        <taxon>Labyrinthulomycetes</taxon>
        <taxon>Thraustochytrida</taxon>
        <taxon>Thraustochytriidae</taxon>
        <taxon>Mucochytrium</taxon>
    </lineage>
</organism>
<keyword evidence="7 10" id="KW-0653">Protein transport</keyword>
<proteinExistence type="inferred from homology"/>
<dbReference type="SUPFAM" id="SSF53474">
    <property type="entry name" value="alpha/beta-Hydrolases"/>
    <property type="match status" value="1"/>
</dbReference>
<feature type="region of interest" description="Disordered" evidence="11">
    <location>
        <begin position="635"/>
        <end position="668"/>
    </location>
</feature>
<dbReference type="AlphaFoldDB" id="A0A7S2WS75"/>
<keyword evidence="5 10" id="KW-0378">Hydrolase</keyword>
<evidence type="ECO:0000256" key="2">
    <source>
        <dbReference type="ARBA" id="ARBA00006931"/>
    </source>
</evidence>
<evidence type="ECO:0000256" key="3">
    <source>
        <dbReference type="ARBA" id="ARBA00022448"/>
    </source>
</evidence>
<dbReference type="EMBL" id="HBHK01025170">
    <property type="protein sequence ID" value="CAD9704639.1"/>
    <property type="molecule type" value="Transcribed_RNA"/>
</dbReference>
<dbReference type="Pfam" id="PF07819">
    <property type="entry name" value="PGAP1"/>
    <property type="match status" value="1"/>
</dbReference>
<sequence length="813" mass="90394">MSGRGLFTCMLLACLVSIGCLSGLLYGVHHLVLTLRNAPNPCTMTFMYPNYYSVPMVNRSRLAFKYRMFQYSHGQLDSQEKLLKTNRVVVFVPGSVGSYGQVRSIGKETIERLSNKGLLKSQVAFYTLDFDEEPSAFNGIFIEQQAEFLEDSLRYIGELHNYSDLEIVIFAHSMGGVVARRALAKMDSTEQDLGSSVKALVTLSTPHSGPVVGLDIPMFLVYRGLHSHEDPKRSYVSIGGGYRDTLVRSELVRMDRSRYKRSVSTLSHSTVGISTDHLAILWCNEVISDLGQALFDVLVPKEDSEGKKKNAIVKPDQLHRRYKSKGLPILGFVKGQQQALGVGHALGHFFTDIIARKYAVSIFQYMFGVSLFAIARAGGTSKLKMLGWFVVFYACYLGSLQDVYRNKLDTFGAVPLVMIGAAMGLNLVLLVVSQILFKGLKLILPYFTMVSGVFIFGYYNLVYKPAFEIVFEESIALCFLWEMVNIVFLILCNLSVSPFDKSAKSRCSLPTNLDAQHLSLMFGLLYFSSLVGWIGPVVHSLNVLKTRLQFDEVYPPSGAEKRGSVHGVEQSLVPENPGVLFPYEKSLVREQAYMVICGLLAFPVFIHLLTLYCYPRYRSEEKVLDSNYQKVVKTTEVPDSPASASTDFQSTHRGKRRRAKKKRRDSSIRRRPEIVEAVEEEGALMFSDTEYSGKPVLLHFENGESVQLDDVMDFDPTVDILPDAIPLIDNERNNGPGGSVSCVLVQRIRSATTIFTPGVIFLNISLALAVLVMLAGAESVFCIQFAAAIMAVLSLGEGKNALPLERVVHKKVG</sequence>
<evidence type="ECO:0000256" key="6">
    <source>
        <dbReference type="ARBA" id="ARBA00022824"/>
    </source>
</evidence>
<dbReference type="PANTHER" id="PTHR15495">
    <property type="entry name" value="NEGATIVE REGULATOR OF VESICLE FORMATION-RELATED"/>
    <property type="match status" value="1"/>
</dbReference>
<keyword evidence="3 10" id="KW-0813">Transport</keyword>
<feature type="transmembrane region" description="Helical" evidence="10">
    <location>
        <begin position="385"/>
        <end position="404"/>
    </location>
</feature>
<feature type="transmembrane region" description="Helical" evidence="10">
    <location>
        <begin position="474"/>
        <end position="496"/>
    </location>
</feature>
<keyword evidence="4 10" id="KW-0812">Transmembrane</keyword>
<dbReference type="InterPro" id="IPR012908">
    <property type="entry name" value="PGAP1-ab_dom-like"/>
</dbReference>
<evidence type="ECO:0000259" key="12">
    <source>
        <dbReference type="Pfam" id="PF07819"/>
    </source>
</evidence>
<evidence type="ECO:0000256" key="1">
    <source>
        <dbReference type="ARBA" id="ARBA00004477"/>
    </source>
</evidence>
<dbReference type="InterPro" id="IPR029058">
    <property type="entry name" value="AB_hydrolase_fold"/>
</dbReference>
<keyword evidence="8 10" id="KW-1133">Transmembrane helix</keyword>
<feature type="transmembrane region" description="Helical" evidence="10">
    <location>
        <begin position="754"/>
        <end position="777"/>
    </location>
</feature>
<keyword evidence="9 10" id="KW-0472">Membrane</keyword>
<evidence type="ECO:0000256" key="8">
    <source>
        <dbReference type="ARBA" id="ARBA00022989"/>
    </source>
</evidence>
<feature type="transmembrane region" description="Helical" evidence="10">
    <location>
        <begin position="443"/>
        <end position="462"/>
    </location>
</feature>
<dbReference type="PROSITE" id="PS51257">
    <property type="entry name" value="PROKAR_LIPOPROTEIN"/>
    <property type="match status" value="1"/>
</dbReference>
<dbReference type="PANTHER" id="PTHR15495:SF7">
    <property type="entry name" value="GPI INOSITOL-DEACYLASE"/>
    <property type="match status" value="1"/>
</dbReference>
<feature type="transmembrane region" description="Helical" evidence="10">
    <location>
        <begin position="592"/>
        <end position="614"/>
    </location>
</feature>
<evidence type="ECO:0000256" key="11">
    <source>
        <dbReference type="SAM" id="MobiDB-lite"/>
    </source>
</evidence>
<accession>A0A7S2WS75</accession>
<feature type="transmembrane region" description="Helical" evidence="10">
    <location>
        <begin position="517"/>
        <end position="538"/>
    </location>
</feature>
<evidence type="ECO:0000313" key="13">
    <source>
        <dbReference type="EMBL" id="CAD9704639.1"/>
    </source>
</evidence>
<feature type="transmembrane region" description="Helical" evidence="10">
    <location>
        <begin position="410"/>
        <end position="431"/>
    </location>
</feature>
<protein>
    <recommendedName>
        <fullName evidence="10">GPI inositol-deacylase</fullName>
        <ecNumber evidence="10">3.1.-.-</ecNumber>
    </recommendedName>
</protein>
<evidence type="ECO:0000256" key="10">
    <source>
        <dbReference type="RuleBase" id="RU365011"/>
    </source>
</evidence>
<dbReference type="GO" id="GO:0015031">
    <property type="term" value="P:protein transport"/>
    <property type="evidence" value="ECO:0007669"/>
    <property type="project" value="UniProtKB-KW"/>
</dbReference>
<gene>
    <name evidence="13" type="ORF">QSP1433_LOCUS15859</name>
</gene>
<evidence type="ECO:0000256" key="4">
    <source>
        <dbReference type="ARBA" id="ARBA00022692"/>
    </source>
</evidence>
<dbReference type="GO" id="GO:0006888">
    <property type="term" value="P:endoplasmic reticulum to Golgi vesicle-mediated transport"/>
    <property type="evidence" value="ECO:0007669"/>
    <property type="project" value="TreeGrafter"/>
</dbReference>
<dbReference type="Gene3D" id="3.40.50.1820">
    <property type="entry name" value="alpha/beta hydrolase"/>
    <property type="match status" value="1"/>
</dbReference>
<name>A0A7S2WS75_9STRA</name>
<dbReference type="EC" id="3.1.-.-" evidence="10"/>
<comment type="similarity">
    <text evidence="2 10">Belongs to the GPI inositol-deacylase family.</text>
</comment>
<dbReference type="GO" id="GO:0050185">
    <property type="term" value="F:phosphatidylinositol deacylase activity"/>
    <property type="evidence" value="ECO:0007669"/>
    <property type="project" value="TreeGrafter"/>
</dbReference>
<comment type="function">
    <text evidence="10">Involved in inositol deacylation of GPI-anchored proteins which plays important roles in the quality control and ER-associated degradation of GPI-anchored proteins.</text>
</comment>
<feature type="compositionally biased region" description="Basic residues" evidence="11">
    <location>
        <begin position="652"/>
        <end position="664"/>
    </location>
</feature>
<evidence type="ECO:0000256" key="9">
    <source>
        <dbReference type="ARBA" id="ARBA00023136"/>
    </source>
</evidence>